<dbReference type="Pfam" id="PF01288">
    <property type="entry name" value="HPPK"/>
    <property type="match status" value="1"/>
</dbReference>
<dbReference type="GO" id="GO:0008897">
    <property type="term" value="F:holo-[acyl-carrier-protein] synthase activity"/>
    <property type="evidence" value="ECO:0007669"/>
    <property type="project" value="InterPro"/>
</dbReference>
<dbReference type="STRING" id="1121883.SAMN02745226_00266"/>
<comment type="pathway">
    <text evidence="1">Cofactor biosynthesis; tetrahydrofolate biosynthesis; 2-amino-4-hydroxy-6-hydroxymethyl-7,8-dihydropteridine diphosphate from 7,8-dihydroneopterin triphosphate: step 4/4.</text>
</comment>
<keyword evidence="3" id="KW-0808">Transferase</keyword>
<dbReference type="GO" id="GO:0046654">
    <property type="term" value="P:tetrahydrofolate biosynthetic process"/>
    <property type="evidence" value="ECO:0007669"/>
    <property type="project" value="UniProtKB-UniPathway"/>
</dbReference>
<dbReference type="PROSITE" id="PS00794">
    <property type="entry name" value="HPPK"/>
    <property type="match status" value="1"/>
</dbReference>
<evidence type="ECO:0000256" key="3">
    <source>
        <dbReference type="ARBA" id="ARBA00022679"/>
    </source>
</evidence>
<keyword evidence="8" id="KW-0460">Magnesium</keyword>
<sequence>MIVGLGNDIVDISRVQVDLAKRILTPREKGNKNRITEQYVAGRFALKESYFKALGTGLNGNSFQDISFLNRNDGSLYCVIHRYRHAKHGAYNYIHTTLSHDKFAVAEIILEKVEGKVFVGIGTNLGDRKKNIQEAIERIGKVASVISTSDVIETEPYGKTDQPNFLNCVIEISTALSPEELLDALLNIEKEMGRVRNEKWGPRIIDLDILFYGNIIVESEKLRIPHYDFENRIFFVKPMAQIAPDYIHPISLRKVTEILESLEKWNVE</sequence>
<keyword evidence="12" id="KW-1185">Reference proteome</keyword>
<dbReference type="GO" id="GO:0006633">
    <property type="term" value="P:fatty acid biosynthetic process"/>
    <property type="evidence" value="ECO:0007669"/>
    <property type="project" value="InterPro"/>
</dbReference>
<accession>A0A1M7RW85</accession>
<dbReference type="GO" id="GO:0003848">
    <property type="term" value="F:2-amino-4-hydroxy-6-hydroxymethyldihydropteridine diphosphokinase activity"/>
    <property type="evidence" value="ECO:0007669"/>
    <property type="project" value="UniProtKB-EC"/>
</dbReference>
<dbReference type="InterPro" id="IPR037143">
    <property type="entry name" value="4-PPantetheinyl_Trfase_dom_sf"/>
</dbReference>
<dbReference type="GO" id="GO:0005524">
    <property type="term" value="F:ATP binding"/>
    <property type="evidence" value="ECO:0007669"/>
    <property type="project" value="UniProtKB-KW"/>
</dbReference>
<evidence type="ECO:0000256" key="6">
    <source>
        <dbReference type="ARBA" id="ARBA00022777"/>
    </source>
</evidence>
<dbReference type="SUPFAM" id="SSF55083">
    <property type="entry name" value="6-hydroxymethyl-7,8-dihydropterin pyrophosphokinase, HPPK"/>
    <property type="match status" value="1"/>
</dbReference>
<keyword evidence="7" id="KW-0067">ATP-binding</keyword>
<organism evidence="11 12">
    <name type="scientific">Fervidobacterium gondwanense DSM 13020</name>
    <dbReference type="NCBI Taxonomy" id="1121883"/>
    <lineage>
        <taxon>Bacteria</taxon>
        <taxon>Thermotogati</taxon>
        <taxon>Thermotogota</taxon>
        <taxon>Thermotogae</taxon>
        <taxon>Thermotogales</taxon>
        <taxon>Fervidobacteriaceae</taxon>
        <taxon>Fervidobacterium</taxon>
    </lineage>
</organism>
<dbReference type="EC" id="2.7.6.3" evidence="2"/>
<dbReference type="InterPro" id="IPR004568">
    <property type="entry name" value="Ppantetheine-prot_Trfase_dom"/>
</dbReference>
<evidence type="ECO:0000259" key="10">
    <source>
        <dbReference type="PROSITE" id="PS00794"/>
    </source>
</evidence>
<evidence type="ECO:0000256" key="9">
    <source>
        <dbReference type="ARBA" id="ARBA00022909"/>
    </source>
</evidence>
<evidence type="ECO:0000313" key="12">
    <source>
        <dbReference type="Proteomes" id="UP000184207"/>
    </source>
</evidence>
<dbReference type="GO" id="GO:0000287">
    <property type="term" value="F:magnesium ion binding"/>
    <property type="evidence" value="ECO:0007669"/>
    <property type="project" value="InterPro"/>
</dbReference>
<keyword evidence="4" id="KW-0479">Metal-binding</keyword>
<evidence type="ECO:0000256" key="5">
    <source>
        <dbReference type="ARBA" id="ARBA00022741"/>
    </source>
</evidence>
<dbReference type="Gene3D" id="3.30.70.560">
    <property type="entry name" value="7,8-Dihydro-6-hydroxymethylpterin-pyrophosphokinase HPPK"/>
    <property type="match status" value="1"/>
</dbReference>
<keyword evidence="9" id="KW-0289">Folate biosynthesis</keyword>
<dbReference type="Gene3D" id="3.90.470.20">
    <property type="entry name" value="4'-phosphopantetheinyl transferase domain"/>
    <property type="match status" value="1"/>
</dbReference>
<feature type="domain" description="7,8-dihydro-6-hydroxymethylpterin-pyrophosphokinase" evidence="10">
    <location>
        <begin position="199"/>
        <end position="210"/>
    </location>
</feature>
<dbReference type="PANTHER" id="PTHR43071">
    <property type="entry name" value="2-AMINO-4-HYDROXY-6-HYDROXYMETHYLDIHYDROPTERIDINE PYROPHOSPHOKINASE"/>
    <property type="match status" value="1"/>
</dbReference>
<evidence type="ECO:0000256" key="4">
    <source>
        <dbReference type="ARBA" id="ARBA00022723"/>
    </source>
</evidence>
<dbReference type="NCBIfam" id="TIGR01498">
    <property type="entry name" value="folK"/>
    <property type="match status" value="1"/>
</dbReference>
<evidence type="ECO:0000256" key="2">
    <source>
        <dbReference type="ARBA" id="ARBA00013253"/>
    </source>
</evidence>
<dbReference type="Proteomes" id="UP000184207">
    <property type="component" value="Unassembled WGS sequence"/>
</dbReference>
<keyword evidence="5" id="KW-0547">Nucleotide-binding</keyword>
<dbReference type="AlphaFoldDB" id="A0A1M7RW85"/>
<reference evidence="12" key="1">
    <citation type="submission" date="2016-12" db="EMBL/GenBank/DDBJ databases">
        <authorList>
            <person name="Varghese N."/>
            <person name="Submissions S."/>
        </authorList>
    </citation>
    <scope>NUCLEOTIDE SEQUENCE [LARGE SCALE GENOMIC DNA]</scope>
    <source>
        <strain evidence="12">DSM 13020</strain>
    </source>
</reference>
<evidence type="ECO:0000256" key="1">
    <source>
        <dbReference type="ARBA" id="ARBA00005051"/>
    </source>
</evidence>
<dbReference type="PANTHER" id="PTHR43071:SF1">
    <property type="entry name" value="2-AMINO-4-HYDROXY-6-HYDROXYMETHYLDIHYDROPTERIDINE PYROPHOSPHOKINASE"/>
    <property type="match status" value="1"/>
</dbReference>
<dbReference type="NCBIfam" id="TIGR00556">
    <property type="entry name" value="pantethn_trn"/>
    <property type="match status" value="1"/>
</dbReference>
<evidence type="ECO:0000256" key="8">
    <source>
        <dbReference type="ARBA" id="ARBA00022842"/>
    </source>
</evidence>
<dbReference type="Pfam" id="PF01648">
    <property type="entry name" value="ACPS"/>
    <property type="match status" value="1"/>
</dbReference>
<dbReference type="RefSeq" id="WP_072757489.1">
    <property type="nucleotide sequence ID" value="NZ_FRDJ01000001.1"/>
</dbReference>
<protein>
    <recommendedName>
        <fullName evidence="2">2-amino-4-hydroxy-6-hydroxymethyldihydropteridine diphosphokinase</fullName>
        <ecNumber evidence="2">2.7.6.3</ecNumber>
    </recommendedName>
</protein>
<dbReference type="OrthoDB" id="9808041at2"/>
<dbReference type="InterPro" id="IPR008278">
    <property type="entry name" value="4-PPantetheinyl_Trfase_dom"/>
</dbReference>
<dbReference type="CDD" id="cd00483">
    <property type="entry name" value="HPPK"/>
    <property type="match status" value="1"/>
</dbReference>
<dbReference type="UniPathway" id="UPA00077">
    <property type="reaction ID" value="UER00155"/>
</dbReference>
<dbReference type="EMBL" id="FRDJ01000001">
    <property type="protein sequence ID" value="SHN50627.1"/>
    <property type="molecule type" value="Genomic_DNA"/>
</dbReference>
<name>A0A1M7RW85_FERGO</name>
<dbReference type="InterPro" id="IPR035907">
    <property type="entry name" value="Hppk_sf"/>
</dbReference>
<gene>
    <name evidence="11" type="ORF">SAMN02745226_00266</name>
</gene>
<keyword evidence="6 11" id="KW-0418">Kinase</keyword>
<dbReference type="GO" id="GO:0016301">
    <property type="term" value="F:kinase activity"/>
    <property type="evidence" value="ECO:0007669"/>
    <property type="project" value="UniProtKB-KW"/>
</dbReference>
<dbReference type="GO" id="GO:0046656">
    <property type="term" value="P:folic acid biosynthetic process"/>
    <property type="evidence" value="ECO:0007669"/>
    <property type="project" value="UniProtKB-KW"/>
</dbReference>
<evidence type="ECO:0000313" key="11">
    <source>
        <dbReference type="EMBL" id="SHN50627.1"/>
    </source>
</evidence>
<proteinExistence type="predicted"/>
<dbReference type="SUPFAM" id="SSF56214">
    <property type="entry name" value="4'-phosphopantetheinyl transferase"/>
    <property type="match status" value="1"/>
</dbReference>
<evidence type="ECO:0000256" key="7">
    <source>
        <dbReference type="ARBA" id="ARBA00022840"/>
    </source>
</evidence>
<dbReference type="InterPro" id="IPR000550">
    <property type="entry name" value="Hppk"/>
</dbReference>